<evidence type="ECO:0000313" key="3">
    <source>
        <dbReference type="Proteomes" id="UP000018721"/>
    </source>
</evidence>
<sequence length="187" mass="20176">KPSYEAVDGNHDYTEKPSYEHSDGSHVYTDKPSYEHSDGSHVYTEKPSYEHSDGSHVYTDKPSYEPTDVSGSVDAPCSSNGDEGHSQVDDSSKDKYPSKYLRGSSYGSSEDHSESVAGSHEYAHVGSDATEAPESDYEHTDAPTTTVAPEDTAAPTYTPAPDATEEETTAPVEETTAPEEETTAPEE</sequence>
<feature type="compositionally biased region" description="Basic and acidic residues" evidence="1">
    <location>
        <begin position="8"/>
        <end position="63"/>
    </location>
</feature>
<feature type="compositionally biased region" description="Low complexity" evidence="1">
    <location>
        <begin position="148"/>
        <end position="162"/>
    </location>
</feature>
<dbReference type="Proteomes" id="UP000018721">
    <property type="component" value="Unassembled WGS sequence"/>
</dbReference>
<organism evidence="2 3">
    <name type="scientific">Phytophthora nicotianae P1569</name>
    <dbReference type="NCBI Taxonomy" id="1317065"/>
    <lineage>
        <taxon>Eukaryota</taxon>
        <taxon>Sar</taxon>
        <taxon>Stramenopiles</taxon>
        <taxon>Oomycota</taxon>
        <taxon>Peronosporomycetes</taxon>
        <taxon>Peronosporales</taxon>
        <taxon>Peronosporaceae</taxon>
        <taxon>Phytophthora</taxon>
    </lineage>
</organism>
<dbReference type="AlphaFoldDB" id="V9EVA6"/>
<protein>
    <submittedName>
        <fullName evidence="2">Uncharacterized protein</fullName>
    </submittedName>
</protein>
<feature type="compositionally biased region" description="Acidic residues" evidence="1">
    <location>
        <begin position="176"/>
        <end position="187"/>
    </location>
</feature>
<comment type="caution">
    <text evidence="2">The sequence shown here is derived from an EMBL/GenBank/DDBJ whole genome shotgun (WGS) entry which is preliminary data.</text>
</comment>
<dbReference type="EMBL" id="ANIZ01002097">
    <property type="protein sequence ID" value="ETI42398.1"/>
    <property type="molecule type" value="Genomic_DNA"/>
</dbReference>
<keyword evidence="3" id="KW-1185">Reference proteome</keyword>
<accession>V9EVA6</accession>
<name>V9EVA6_PHYNI</name>
<proteinExistence type="predicted"/>
<gene>
    <name evidence="2" type="ORF">F443_12465</name>
</gene>
<feature type="region of interest" description="Disordered" evidence="1">
    <location>
        <begin position="1"/>
        <end position="187"/>
    </location>
</feature>
<reference evidence="2 3" key="1">
    <citation type="submission" date="2013-11" db="EMBL/GenBank/DDBJ databases">
        <title>The Genome Sequence of Phytophthora parasitica P1569.</title>
        <authorList>
            <consortium name="The Broad Institute Genomics Platform"/>
            <person name="Russ C."/>
            <person name="Tyler B."/>
            <person name="Panabieres F."/>
            <person name="Shan W."/>
            <person name="Tripathy S."/>
            <person name="Grunwald N."/>
            <person name="Machado M."/>
            <person name="Johnson C.S."/>
            <person name="Arredondo F."/>
            <person name="Hong C."/>
            <person name="Coffey M."/>
            <person name="Young S.K."/>
            <person name="Zeng Q."/>
            <person name="Gargeya S."/>
            <person name="Fitzgerald M."/>
            <person name="Abouelleil A."/>
            <person name="Alvarado L."/>
            <person name="Chapman S.B."/>
            <person name="Gainer-Dewar J."/>
            <person name="Goldberg J."/>
            <person name="Griggs A."/>
            <person name="Gujja S."/>
            <person name="Hansen M."/>
            <person name="Howarth C."/>
            <person name="Imamovic A."/>
            <person name="Ireland A."/>
            <person name="Larimer J."/>
            <person name="McCowan C."/>
            <person name="Murphy C."/>
            <person name="Pearson M."/>
            <person name="Poon T.W."/>
            <person name="Priest M."/>
            <person name="Roberts A."/>
            <person name="Saif S."/>
            <person name="Shea T."/>
            <person name="Sykes S."/>
            <person name="Wortman J."/>
            <person name="Nusbaum C."/>
            <person name="Birren B."/>
        </authorList>
    </citation>
    <scope>NUCLEOTIDE SEQUENCE [LARGE SCALE GENOMIC DNA]</scope>
    <source>
        <strain evidence="2 3">P1569</strain>
    </source>
</reference>
<evidence type="ECO:0000256" key="1">
    <source>
        <dbReference type="SAM" id="MobiDB-lite"/>
    </source>
</evidence>
<feature type="non-terminal residue" evidence="2">
    <location>
        <position position="1"/>
    </location>
</feature>
<evidence type="ECO:0000313" key="2">
    <source>
        <dbReference type="EMBL" id="ETI42398.1"/>
    </source>
</evidence>
<feature type="non-terminal residue" evidence="2">
    <location>
        <position position="187"/>
    </location>
</feature>
<feature type="compositionally biased region" description="Basic and acidic residues" evidence="1">
    <location>
        <begin position="82"/>
        <end position="97"/>
    </location>
</feature>
<dbReference type="HOGENOM" id="CLU_1451319_0_0_1"/>